<evidence type="ECO:0000256" key="5">
    <source>
        <dbReference type="ARBA" id="ARBA00022741"/>
    </source>
</evidence>
<dbReference type="GO" id="GO:0005524">
    <property type="term" value="F:ATP binding"/>
    <property type="evidence" value="ECO:0007669"/>
    <property type="project" value="UniProtKB-KW"/>
</dbReference>
<dbReference type="InterPro" id="IPR050388">
    <property type="entry name" value="ABC_Ni/Peptide_Import"/>
</dbReference>
<dbReference type="PROSITE" id="PS50893">
    <property type="entry name" value="ABC_TRANSPORTER_2"/>
    <property type="match status" value="1"/>
</dbReference>
<dbReference type="InterPro" id="IPR027417">
    <property type="entry name" value="P-loop_NTPase"/>
</dbReference>
<protein>
    <submittedName>
        <fullName evidence="9">ABC transporter ATP-binding protein</fullName>
    </submittedName>
    <submittedName>
        <fullName evidence="10">ATP-binding cassette domain-containing protein</fullName>
    </submittedName>
</protein>
<feature type="domain" description="ABC transporter" evidence="8">
    <location>
        <begin position="14"/>
        <end position="264"/>
    </location>
</feature>
<evidence type="ECO:0000313" key="10">
    <source>
        <dbReference type="EMBL" id="RMI24620.1"/>
    </source>
</evidence>
<keyword evidence="7" id="KW-0472">Membrane</keyword>
<dbReference type="InterPro" id="IPR003593">
    <property type="entry name" value="AAA+_ATPase"/>
</dbReference>
<dbReference type="NCBIfam" id="TIGR01727">
    <property type="entry name" value="oligo_HPY"/>
    <property type="match status" value="1"/>
</dbReference>
<keyword evidence="3" id="KW-0813">Transport</keyword>
<dbReference type="AlphaFoldDB" id="A0A3A9JIC5"/>
<dbReference type="Proteomes" id="UP000274097">
    <property type="component" value="Unassembled WGS sequence"/>
</dbReference>
<dbReference type="FunFam" id="3.40.50.300:FF:000016">
    <property type="entry name" value="Oligopeptide ABC transporter ATP-binding component"/>
    <property type="match status" value="1"/>
</dbReference>
<dbReference type="InParanoid" id="A0A3A9JIC5"/>
<evidence type="ECO:0000256" key="3">
    <source>
        <dbReference type="ARBA" id="ARBA00022448"/>
    </source>
</evidence>
<gene>
    <name evidence="9" type="ORF">D6Z83_09085</name>
    <name evidence="10" type="ORF">EBE87_13145</name>
</gene>
<dbReference type="InterPro" id="IPR013563">
    <property type="entry name" value="Oligopep_ABC_C"/>
</dbReference>
<evidence type="ECO:0000256" key="6">
    <source>
        <dbReference type="ARBA" id="ARBA00022840"/>
    </source>
</evidence>
<accession>A0A3A9JIC5</accession>
<dbReference type="GO" id="GO:0055085">
    <property type="term" value="P:transmembrane transport"/>
    <property type="evidence" value="ECO:0007669"/>
    <property type="project" value="UniProtKB-ARBA"/>
</dbReference>
<comment type="caution">
    <text evidence="9">The sequence shown here is derived from an EMBL/GenBank/DDBJ whole genome shotgun (WGS) entry which is preliminary data.</text>
</comment>
<dbReference type="FunCoup" id="A0A3A9JIC5">
    <property type="interactions" value="312"/>
</dbReference>
<dbReference type="PANTHER" id="PTHR43297">
    <property type="entry name" value="OLIGOPEPTIDE TRANSPORT ATP-BINDING PROTEIN APPD"/>
    <property type="match status" value="1"/>
</dbReference>
<organism evidence="9 12">
    <name type="scientific">Teichococcus wenyumeiae</name>
    <dbReference type="NCBI Taxonomy" id="2478470"/>
    <lineage>
        <taxon>Bacteria</taxon>
        <taxon>Pseudomonadati</taxon>
        <taxon>Pseudomonadota</taxon>
        <taxon>Alphaproteobacteria</taxon>
        <taxon>Acetobacterales</taxon>
        <taxon>Roseomonadaceae</taxon>
        <taxon>Roseomonas</taxon>
    </lineage>
</organism>
<keyword evidence="4" id="KW-1003">Cell membrane</keyword>
<evidence type="ECO:0000313" key="9">
    <source>
        <dbReference type="EMBL" id="RKK04513.1"/>
    </source>
</evidence>
<dbReference type="EMBL" id="RFLX01000008">
    <property type="protein sequence ID" value="RMI24620.1"/>
    <property type="molecule type" value="Genomic_DNA"/>
</dbReference>
<evidence type="ECO:0000256" key="2">
    <source>
        <dbReference type="ARBA" id="ARBA00005417"/>
    </source>
</evidence>
<evidence type="ECO:0000313" key="11">
    <source>
        <dbReference type="Proteomes" id="UP000274097"/>
    </source>
</evidence>
<dbReference type="OrthoDB" id="37801at2"/>
<evidence type="ECO:0000256" key="7">
    <source>
        <dbReference type="ARBA" id="ARBA00023136"/>
    </source>
</evidence>
<evidence type="ECO:0000313" key="12">
    <source>
        <dbReference type="Proteomes" id="UP000278036"/>
    </source>
</evidence>
<dbReference type="SUPFAM" id="SSF52540">
    <property type="entry name" value="P-loop containing nucleoside triphosphate hydrolases"/>
    <property type="match status" value="1"/>
</dbReference>
<keyword evidence="5" id="KW-0547">Nucleotide-binding</keyword>
<keyword evidence="11" id="KW-1185">Reference proteome</keyword>
<evidence type="ECO:0000256" key="1">
    <source>
        <dbReference type="ARBA" id="ARBA00004417"/>
    </source>
</evidence>
<dbReference type="InterPro" id="IPR017871">
    <property type="entry name" value="ABC_transporter-like_CS"/>
</dbReference>
<dbReference type="Pfam" id="PF08352">
    <property type="entry name" value="oligo_HPY"/>
    <property type="match status" value="1"/>
</dbReference>
<dbReference type="GO" id="GO:0015833">
    <property type="term" value="P:peptide transport"/>
    <property type="evidence" value="ECO:0007669"/>
    <property type="project" value="InterPro"/>
</dbReference>
<dbReference type="Gene3D" id="3.40.50.300">
    <property type="entry name" value="P-loop containing nucleotide triphosphate hydrolases"/>
    <property type="match status" value="1"/>
</dbReference>
<proteinExistence type="inferred from homology"/>
<dbReference type="RefSeq" id="WP_120638003.1">
    <property type="nucleotide sequence ID" value="NZ_RAQU01000041.1"/>
</dbReference>
<dbReference type="GO" id="GO:0016887">
    <property type="term" value="F:ATP hydrolysis activity"/>
    <property type="evidence" value="ECO:0007669"/>
    <property type="project" value="InterPro"/>
</dbReference>
<dbReference type="SMART" id="SM00382">
    <property type="entry name" value="AAA"/>
    <property type="match status" value="1"/>
</dbReference>
<dbReference type="EMBL" id="RAQU01000041">
    <property type="protein sequence ID" value="RKK04513.1"/>
    <property type="molecule type" value="Genomic_DNA"/>
</dbReference>
<dbReference type="PROSITE" id="PS00211">
    <property type="entry name" value="ABC_TRANSPORTER_1"/>
    <property type="match status" value="1"/>
</dbReference>
<dbReference type="PANTHER" id="PTHR43297:SF2">
    <property type="entry name" value="DIPEPTIDE TRANSPORT ATP-BINDING PROTEIN DPPD"/>
    <property type="match status" value="1"/>
</dbReference>
<sequence>MSHTTTPGVAAPTLEVRNLKTHFFTRAGVVKAVDDVSFTVRRGKVLGLVGESGSGKTVTGFSVLGLVDEPGRIVGGSILFHGQDLAKLSEEEMRKLRGNRIAMIFQDPMMTLNPVLRIDTQMIETVQAHAKVSKEEARQRARDTLGMVGIPSPDERLKAYPHQFSGGMRQRVAIAIALLHRPEVIVADEPTTALDVTIQAQILAEVQKLCAETGTAMIWITHDLSVVAGLADDIAVMYAGRVVEKGEVAPVLDMPLHPYTAGLIGSVPSRNKRGEPLRQIPGMTPNILRLPPGCAFRARCPRATEVCTQEPPFGEVAPGRDVRCFHPMFPAPAQGEAA</sequence>
<reference evidence="9 12" key="1">
    <citation type="submission" date="2018-09" db="EMBL/GenBank/DDBJ databases">
        <title>Roseomonas sp. nov., isolated from feces of Tibetan antelopes in the Qinghai-Tibet plateau, China.</title>
        <authorList>
            <person name="Tian Z."/>
        </authorList>
    </citation>
    <scope>NUCLEOTIDE SEQUENCE [LARGE SCALE GENOMIC DNA]</scope>
    <source>
        <strain evidence="10 11">Z23</strain>
        <strain evidence="9 12">Z24</strain>
    </source>
</reference>
<dbReference type="GO" id="GO:0005886">
    <property type="term" value="C:plasma membrane"/>
    <property type="evidence" value="ECO:0007669"/>
    <property type="project" value="UniProtKB-SubCell"/>
</dbReference>
<comment type="subcellular location">
    <subcellularLocation>
        <location evidence="1">Cell inner membrane</location>
        <topology evidence="1">Peripheral membrane protein</topology>
    </subcellularLocation>
</comment>
<name>A0A3A9JIC5_9PROT</name>
<evidence type="ECO:0000256" key="4">
    <source>
        <dbReference type="ARBA" id="ARBA00022475"/>
    </source>
</evidence>
<dbReference type="CDD" id="cd03257">
    <property type="entry name" value="ABC_NikE_OppD_transporters"/>
    <property type="match status" value="1"/>
</dbReference>
<keyword evidence="6 9" id="KW-0067">ATP-binding</keyword>
<evidence type="ECO:0000259" key="8">
    <source>
        <dbReference type="PROSITE" id="PS50893"/>
    </source>
</evidence>
<dbReference type="InterPro" id="IPR003439">
    <property type="entry name" value="ABC_transporter-like_ATP-bd"/>
</dbReference>
<dbReference type="Pfam" id="PF00005">
    <property type="entry name" value="ABC_tran"/>
    <property type="match status" value="1"/>
</dbReference>
<comment type="similarity">
    <text evidence="2">Belongs to the ABC transporter superfamily.</text>
</comment>
<dbReference type="Proteomes" id="UP000278036">
    <property type="component" value="Unassembled WGS sequence"/>
</dbReference>